<dbReference type="AlphaFoldDB" id="A0A9J6C0W9"/>
<dbReference type="Proteomes" id="UP001107558">
    <property type="component" value="Chromosome 2"/>
</dbReference>
<keyword evidence="5" id="KW-0813">Transport</keyword>
<dbReference type="EMBL" id="JADBJN010000002">
    <property type="protein sequence ID" value="KAG5675812.1"/>
    <property type="molecule type" value="Genomic_DNA"/>
</dbReference>
<keyword evidence="10" id="KW-0472">Membrane</keyword>
<evidence type="ECO:0000313" key="14">
    <source>
        <dbReference type="Proteomes" id="UP001107558"/>
    </source>
</evidence>
<dbReference type="PANTHER" id="PTHR21268:SF2">
    <property type="entry name" value="NADH DEHYDROGENASE [UBIQUINONE] IRON-SULFUR PROTEIN 5"/>
    <property type="match status" value="1"/>
</dbReference>
<evidence type="ECO:0000256" key="11">
    <source>
        <dbReference type="ARBA" id="ARBA00023157"/>
    </source>
</evidence>
<feature type="disulfide bond" evidence="12">
    <location>
        <begin position="36"/>
        <end position="69"/>
    </location>
</feature>
<evidence type="ECO:0008006" key="15">
    <source>
        <dbReference type="Google" id="ProtNLM"/>
    </source>
</evidence>
<comment type="caution">
    <text evidence="13">The sequence shown here is derived from an EMBL/GenBank/DDBJ whole genome shotgun (WGS) entry which is preliminary data.</text>
</comment>
<evidence type="ECO:0000313" key="13">
    <source>
        <dbReference type="EMBL" id="KAG5675812.1"/>
    </source>
</evidence>
<dbReference type="InterPro" id="IPR019342">
    <property type="entry name" value="NADH_UbQ_OxRdtase_FeS-su5"/>
</dbReference>
<evidence type="ECO:0000256" key="5">
    <source>
        <dbReference type="ARBA" id="ARBA00022448"/>
    </source>
</evidence>
<gene>
    <name evidence="13" type="ORF">PVAND_005683</name>
</gene>
<sequence>MFFFDFKMPLVLTPFFRTPFTDFTGGLINAQHYDKCGQFELDMIECMEAYGQDRGKIKCRDLIDDFNECLFATKRTMRGIAMIMERDRQWRNGERKVHHEPGPRIDAF</sequence>
<proteinExistence type="inferred from homology"/>
<feature type="disulfide bond" evidence="12">
    <location>
        <begin position="46"/>
        <end position="59"/>
    </location>
</feature>
<name>A0A9J6C0W9_POLVA</name>
<evidence type="ECO:0000256" key="8">
    <source>
        <dbReference type="ARBA" id="ARBA00022982"/>
    </source>
</evidence>
<evidence type="ECO:0000256" key="2">
    <source>
        <dbReference type="ARBA" id="ARBA00004569"/>
    </source>
</evidence>
<accession>A0A9J6C0W9</accession>
<keyword evidence="6" id="KW-0679">Respiratory chain</keyword>
<evidence type="ECO:0000256" key="7">
    <source>
        <dbReference type="ARBA" id="ARBA00022792"/>
    </source>
</evidence>
<keyword evidence="7" id="KW-0999">Mitochondrion inner membrane</keyword>
<keyword evidence="9" id="KW-0496">Mitochondrion</keyword>
<dbReference type="OrthoDB" id="9992197at2759"/>
<keyword evidence="8" id="KW-0249">Electron transport</keyword>
<evidence type="ECO:0000256" key="4">
    <source>
        <dbReference type="ARBA" id="ARBA00007372"/>
    </source>
</evidence>
<evidence type="ECO:0000256" key="6">
    <source>
        <dbReference type="ARBA" id="ARBA00022660"/>
    </source>
</evidence>
<comment type="subcellular location">
    <subcellularLocation>
        <location evidence="3">Mitochondrion inner membrane</location>
        <topology evidence="3">Peripheral membrane protein</topology>
    </subcellularLocation>
    <subcellularLocation>
        <location evidence="2">Mitochondrion intermembrane space</location>
    </subcellularLocation>
</comment>
<organism evidence="13 14">
    <name type="scientific">Polypedilum vanderplanki</name>
    <name type="common">Sleeping chironomid midge</name>
    <dbReference type="NCBI Taxonomy" id="319348"/>
    <lineage>
        <taxon>Eukaryota</taxon>
        <taxon>Metazoa</taxon>
        <taxon>Ecdysozoa</taxon>
        <taxon>Arthropoda</taxon>
        <taxon>Hexapoda</taxon>
        <taxon>Insecta</taxon>
        <taxon>Pterygota</taxon>
        <taxon>Neoptera</taxon>
        <taxon>Endopterygota</taxon>
        <taxon>Diptera</taxon>
        <taxon>Nematocera</taxon>
        <taxon>Chironomoidea</taxon>
        <taxon>Chironomidae</taxon>
        <taxon>Chironominae</taxon>
        <taxon>Polypedilum</taxon>
        <taxon>Polypedilum</taxon>
    </lineage>
</organism>
<evidence type="ECO:0000256" key="10">
    <source>
        <dbReference type="ARBA" id="ARBA00023136"/>
    </source>
</evidence>
<keyword evidence="11 12" id="KW-1015">Disulfide bond</keyword>
<dbReference type="PANTHER" id="PTHR21268">
    <property type="entry name" value="NADH DEHYDROGENASE [UBIQUINONE] IRON-SULFUR PROTEIN 5"/>
    <property type="match status" value="1"/>
</dbReference>
<evidence type="ECO:0000256" key="12">
    <source>
        <dbReference type="PIRSR" id="PIRSR619342-50"/>
    </source>
</evidence>
<dbReference type="PROSITE" id="PS51808">
    <property type="entry name" value="CHCH"/>
    <property type="match status" value="1"/>
</dbReference>
<reference evidence="13" key="1">
    <citation type="submission" date="2021-03" db="EMBL/GenBank/DDBJ databases">
        <title>Chromosome level genome of the anhydrobiotic midge Polypedilum vanderplanki.</title>
        <authorList>
            <person name="Yoshida Y."/>
            <person name="Kikawada T."/>
            <person name="Gusev O."/>
        </authorList>
    </citation>
    <scope>NUCLEOTIDE SEQUENCE</scope>
    <source>
        <strain evidence="13">NIAS01</strain>
        <tissue evidence="13">Whole body or cell culture</tissue>
    </source>
</reference>
<dbReference type="Pfam" id="PF10200">
    <property type="entry name" value="Ndufs5"/>
    <property type="match status" value="1"/>
</dbReference>
<comment type="similarity">
    <text evidence="4">Belongs to the complex I NDUFS5 subunit family.</text>
</comment>
<dbReference type="GO" id="GO:0005758">
    <property type="term" value="C:mitochondrial intermembrane space"/>
    <property type="evidence" value="ECO:0007669"/>
    <property type="project" value="UniProtKB-SubCell"/>
</dbReference>
<evidence type="ECO:0000256" key="3">
    <source>
        <dbReference type="ARBA" id="ARBA00004637"/>
    </source>
</evidence>
<evidence type="ECO:0000256" key="9">
    <source>
        <dbReference type="ARBA" id="ARBA00023128"/>
    </source>
</evidence>
<comment type="function">
    <text evidence="1">Accessory subunit of the mitochondrial membrane respiratory chain NADH dehydrogenase (Complex I), that is believed not to be involved in catalysis. Complex I functions in the transfer of electrons from NADH to the respiratory chain. The immediate electron acceptor for the enzyme is believed to be ubiquinone.</text>
</comment>
<evidence type="ECO:0000256" key="1">
    <source>
        <dbReference type="ARBA" id="ARBA00003195"/>
    </source>
</evidence>
<dbReference type="GO" id="GO:0005743">
    <property type="term" value="C:mitochondrial inner membrane"/>
    <property type="evidence" value="ECO:0007669"/>
    <property type="project" value="UniProtKB-SubCell"/>
</dbReference>
<keyword evidence="14" id="KW-1185">Reference proteome</keyword>
<protein>
    <recommendedName>
        <fullName evidence="15">Complex I-15 kDa</fullName>
    </recommendedName>
</protein>